<dbReference type="OrthoDB" id="9806017at2"/>
<dbReference type="PANTHER" id="PTHR35177:SF2">
    <property type="entry name" value="HYDROGENASE MATURATION FACTOR HYBG"/>
    <property type="match status" value="1"/>
</dbReference>
<sequence length="72" mass="7615">MCVAIPGVITQINDNNTATVDFNGNLVNAATGLVDVSIGDNVLVHAGCIIQKVSKSEAEEILDIFKEIEELS</sequence>
<proteinExistence type="inferred from homology"/>
<evidence type="ECO:0000256" key="1">
    <source>
        <dbReference type="ARBA" id="ARBA00006018"/>
    </source>
</evidence>
<organism evidence="2 3">
    <name type="scientific">Lachnospira pectinoschiza</name>
    <dbReference type="NCBI Taxonomy" id="28052"/>
    <lineage>
        <taxon>Bacteria</taxon>
        <taxon>Bacillati</taxon>
        <taxon>Bacillota</taxon>
        <taxon>Clostridia</taxon>
        <taxon>Lachnospirales</taxon>
        <taxon>Lachnospiraceae</taxon>
        <taxon>Lachnospira</taxon>
    </lineage>
</organism>
<protein>
    <submittedName>
        <fullName evidence="2">Hydrogenase expression/formation protein HypC</fullName>
    </submittedName>
</protein>
<dbReference type="Proteomes" id="UP000187651">
    <property type="component" value="Unassembled WGS sequence"/>
</dbReference>
<evidence type="ECO:0000313" key="2">
    <source>
        <dbReference type="EMBL" id="SDN26384.1"/>
    </source>
</evidence>
<dbReference type="PANTHER" id="PTHR35177">
    <property type="entry name" value="HYDROGENASE MATURATION FACTOR HYBG"/>
    <property type="match status" value="1"/>
</dbReference>
<dbReference type="InterPro" id="IPR001109">
    <property type="entry name" value="Hydrogenase_HupF/HypC"/>
</dbReference>
<reference evidence="3" key="1">
    <citation type="submission" date="2016-10" db="EMBL/GenBank/DDBJ databases">
        <authorList>
            <person name="Varghese N."/>
            <person name="Submissions S."/>
        </authorList>
    </citation>
    <scope>NUCLEOTIDE SEQUENCE [LARGE SCALE GENOMIC DNA]</scope>
    <source>
        <strain evidence="3">M83</strain>
    </source>
</reference>
<dbReference type="Pfam" id="PF01455">
    <property type="entry name" value="HupF_HypC"/>
    <property type="match status" value="1"/>
</dbReference>
<dbReference type="NCBIfam" id="TIGR00074">
    <property type="entry name" value="hypC_hupF"/>
    <property type="match status" value="1"/>
</dbReference>
<dbReference type="GO" id="GO:0051604">
    <property type="term" value="P:protein maturation"/>
    <property type="evidence" value="ECO:0007669"/>
    <property type="project" value="TreeGrafter"/>
</dbReference>
<dbReference type="Gene3D" id="2.30.30.140">
    <property type="match status" value="1"/>
</dbReference>
<gene>
    <name evidence="2" type="ORF">SAMN05216544_2276</name>
</gene>
<keyword evidence="3" id="KW-1185">Reference proteome</keyword>
<dbReference type="GO" id="GO:0005506">
    <property type="term" value="F:iron ion binding"/>
    <property type="evidence" value="ECO:0007669"/>
    <property type="project" value="TreeGrafter"/>
</dbReference>
<dbReference type="AlphaFoldDB" id="A0A1G9ZZ95"/>
<dbReference type="PRINTS" id="PR00445">
    <property type="entry name" value="HUPFHYPC"/>
</dbReference>
<dbReference type="RefSeq" id="WP_027431520.1">
    <property type="nucleotide sequence ID" value="NZ_FNHZ01000010.1"/>
</dbReference>
<dbReference type="SUPFAM" id="SSF159127">
    <property type="entry name" value="HupF/HypC-like"/>
    <property type="match status" value="1"/>
</dbReference>
<dbReference type="GO" id="GO:1902670">
    <property type="term" value="F:carbon dioxide binding"/>
    <property type="evidence" value="ECO:0007669"/>
    <property type="project" value="TreeGrafter"/>
</dbReference>
<comment type="similarity">
    <text evidence="1">Belongs to the HupF/HypC family.</text>
</comment>
<accession>A0A1G9ZZ95</accession>
<evidence type="ECO:0000313" key="3">
    <source>
        <dbReference type="Proteomes" id="UP000187651"/>
    </source>
</evidence>
<name>A0A1G9ZZ95_9FIRM</name>
<dbReference type="EMBL" id="FNHZ01000010">
    <property type="protein sequence ID" value="SDN26384.1"/>
    <property type="molecule type" value="Genomic_DNA"/>
</dbReference>